<proteinExistence type="predicted"/>
<dbReference type="EMBL" id="MPNX01000016">
    <property type="protein sequence ID" value="OOY34419.1"/>
    <property type="molecule type" value="Genomic_DNA"/>
</dbReference>
<dbReference type="AlphaFoldDB" id="A0A1T2CHX4"/>
<keyword evidence="1" id="KW-0732">Signal</keyword>
<dbReference type="PANTHER" id="PTHR15032">
    <property type="entry name" value="N-ACYL-PHOSPHATIDYLETHANOLAMINE-HYDROLYZING PHOSPHOLIPASE D"/>
    <property type="match status" value="1"/>
</dbReference>
<dbReference type="PANTHER" id="PTHR15032:SF4">
    <property type="entry name" value="N-ACYL-PHOSPHATIDYLETHANOLAMINE-HYDROLYZING PHOSPHOLIPASE D"/>
    <property type="match status" value="1"/>
</dbReference>
<dbReference type="Pfam" id="PF12706">
    <property type="entry name" value="Lactamase_B_2"/>
    <property type="match status" value="1"/>
</dbReference>
<evidence type="ECO:0000313" key="3">
    <source>
        <dbReference type="EMBL" id="OOY34419.1"/>
    </source>
</evidence>
<dbReference type="Proteomes" id="UP000190962">
    <property type="component" value="Unassembled WGS sequence"/>
</dbReference>
<evidence type="ECO:0000259" key="2">
    <source>
        <dbReference type="Pfam" id="PF12706"/>
    </source>
</evidence>
<dbReference type="SUPFAM" id="SSF56281">
    <property type="entry name" value="Metallo-hydrolase/oxidoreductase"/>
    <property type="match status" value="1"/>
</dbReference>
<dbReference type="RefSeq" id="WP_078453348.1">
    <property type="nucleotide sequence ID" value="NZ_MPNX01000016.1"/>
</dbReference>
<accession>A0A1T2CHX4</accession>
<dbReference type="GO" id="GO:0005737">
    <property type="term" value="C:cytoplasm"/>
    <property type="evidence" value="ECO:0007669"/>
    <property type="project" value="TreeGrafter"/>
</dbReference>
<organism evidence="3 4">
    <name type="scientific">Solemya velum gill symbiont</name>
    <dbReference type="NCBI Taxonomy" id="2340"/>
    <lineage>
        <taxon>Bacteria</taxon>
        <taxon>Pseudomonadati</taxon>
        <taxon>Pseudomonadota</taxon>
        <taxon>Gammaproteobacteria</taxon>
        <taxon>sulfur-oxidizing symbionts</taxon>
    </lineage>
</organism>
<evidence type="ECO:0000256" key="1">
    <source>
        <dbReference type="SAM" id="SignalP"/>
    </source>
</evidence>
<dbReference type="InterPro" id="IPR036866">
    <property type="entry name" value="RibonucZ/Hydroxyglut_hydro"/>
</dbReference>
<dbReference type="Gene3D" id="3.60.15.10">
    <property type="entry name" value="Ribonuclease Z/Hydroxyacylglutathione hydrolase-like"/>
    <property type="match status" value="1"/>
</dbReference>
<dbReference type="GeneID" id="86990416"/>
<protein>
    <recommendedName>
        <fullName evidence="2">Metallo-beta-lactamase domain-containing protein</fullName>
    </recommendedName>
</protein>
<reference evidence="3 4" key="1">
    <citation type="submission" date="2016-11" db="EMBL/GenBank/DDBJ databases">
        <title>Mixed transmission modes and dynamic genome evolution in an obligate animal-bacterial symbiosis.</title>
        <authorList>
            <person name="Russell S.L."/>
            <person name="Corbett-Detig R.B."/>
            <person name="Cavanaugh C.M."/>
        </authorList>
    </citation>
    <scope>NUCLEOTIDE SEQUENCE [LARGE SCALE GENOMIC DNA]</scope>
    <source>
        <strain evidence="3">MA-KB16</strain>
    </source>
</reference>
<gene>
    <name evidence="3" type="ORF">BOV88_10440</name>
</gene>
<sequence>MQNTFLIGFLLAQLALFGCVTVSNATDLNRQQRIAKSPQWNGEKFQNPERVPATEWGKSLTTFWDYFFNKPEEYTPSPPLPVEPFDISQWNELRDLQFTWLGHTTFLIKIDDKVILTDPMFSQQAGSYGPFSPIRYSKTLASTNSLPVVDVVLITHNHSDHLDEDSIKALIPKTRHFIAPLAVGKLLEEWGVSHKKITELDWWQKKSIDGLTITAAPAKHTSERGIFDKNKTLWASYGIQGNQQNIYLSGDSGWFKGLYEIGKRLGPFDVTFFEIGAYGEIRGWKEIHYTPEEAVKAHQAVRGKLMVPSGWATFDLGMFPWSEPVERLLIAAKQSRVDYLTPKIGEIVIPGKIGGREAWWKPFIKGKDK</sequence>
<name>A0A1T2CHX4_SOVGS</name>
<dbReference type="InterPro" id="IPR001279">
    <property type="entry name" value="Metallo-B-lactamas"/>
</dbReference>
<feature type="domain" description="Metallo-beta-lactamase" evidence="2">
    <location>
        <begin position="115"/>
        <end position="311"/>
    </location>
</feature>
<feature type="chain" id="PRO_5013318287" description="Metallo-beta-lactamase domain-containing protein" evidence="1">
    <location>
        <begin position="26"/>
        <end position="369"/>
    </location>
</feature>
<comment type="caution">
    <text evidence="3">The sequence shown here is derived from an EMBL/GenBank/DDBJ whole genome shotgun (WGS) entry which is preliminary data.</text>
</comment>
<evidence type="ECO:0000313" key="4">
    <source>
        <dbReference type="Proteomes" id="UP000190962"/>
    </source>
</evidence>
<feature type="signal peptide" evidence="1">
    <location>
        <begin position="1"/>
        <end position="25"/>
    </location>
</feature>